<evidence type="ECO:0000313" key="3">
    <source>
        <dbReference type="EMBL" id="CAK0890844.1"/>
    </source>
</evidence>
<keyword evidence="2" id="KW-0812">Transmembrane</keyword>
<accession>A0ABN9WX68</accession>
<organism evidence="3 4">
    <name type="scientific">Prorocentrum cordatum</name>
    <dbReference type="NCBI Taxonomy" id="2364126"/>
    <lineage>
        <taxon>Eukaryota</taxon>
        <taxon>Sar</taxon>
        <taxon>Alveolata</taxon>
        <taxon>Dinophyceae</taxon>
        <taxon>Prorocentrales</taxon>
        <taxon>Prorocentraceae</taxon>
        <taxon>Prorocentrum</taxon>
    </lineage>
</organism>
<evidence type="ECO:0000256" key="1">
    <source>
        <dbReference type="SAM" id="MobiDB-lite"/>
    </source>
</evidence>
<dbReference type="EMBL" id="CAUYUJ010019393">
    <property type="protein sequence ID" value="CAK0890844.1"/>
    <property type="molecule type" value="Genomic_DNA"/>
</dbReference>
<sequence>MPLTALRAGRLSFLEAAALARATAKHFAARARGLVSWCQRGGASWSAAQEPDVILTASLAHLASGGFDAATDRVTAEAVRRQLPARGPPRAASLEGGEKLQPPWMRLPTPRPAVVAIVGVMFSLGQISFALSGALDHFARRPRWDSTCARDFEVAQARGAFDRAAERLGLEAQPPRHVLRHSAASDDRLATGRALSEVKVRGRRITDCSMRSCAGMTVLHRQMTSLSVGALGFRQRMDARLASVVVENAALQKCFPLKMTAKKTPSSRGRLRPFRTARRATI</sequence>
<feature type="region of interest" description="Disordered" evidence="1">
    <location>
        <begin position="262"/>
        <end position="282"/>
    </location>
</feature>
<feature type="transmembrane region" description="Helical" evidence="2">
    <location>
        <begin position="113"/>
        <end position="135"/>
    </location>
</feature>
<feature type="compositionally biased region" description="Basic residues" evidence="1">
    <location>
        <begin position="269"/>
        <end position="282"/>
    </location>
</feature>
<gene>
    <name evidence="3" type="ORF">PCOR1329_LOCUS70945</name>
</gene>
<keyword evidence="2" id="KW-1133">Transmembrane helix</keyword>
<keyword evidence="2" id="KW-0472">Membrane</keyword>
<evidence type="ECO:0000313" key="4">
    <source>
        <dbReference type="Proteomes" id="UP001189429"/>
    </source>
</evidence>
<name>A0ABN9WX68_9DINO</name>
<comment type="caution">
    <text evidence="3">The sequence shown here is derived from an EMBL/GenBank/DDBJ whole genome shotgun (WGS) entry which is preliminary data.</text>
</comment>
<reference evidence="3" key="1">
    <citation type="submission" date="2023-10" db="EMBL/GenBank/DDBJ databases">
        <authorList>
            <person name="Chen Y."/>
            <person name="Shah S."/>
            <person name="Dougan E. K."/>
            <person name="Thang M."/>
            <person name="Chan C."/>
        </authorList>
    </citation>
    <scope>NUCLEOTIDE SEQUENCE [LARGE SCALE GENOMIC DNA]</scope>
</reference>
<keyword evidence="4" id="KW-1185">Reference proteome</keyword>
<proteinExistence type="predicted"/>
<evidence type="ECO:0000256" key="2">
    <source>
        <dbReference type="SAM" id="Phobius"/>
    </source>
</evidence>
<protein>
    <submittedName>
        <fullName evidence="3">Uncharacterized protein</fullName>
    </submittedName>
</protein>
<dbReference type="Proteomes" id="UP001189429">
    <property type="component" value="Unassembled WGS sequence"/>
</dbReference>